<accession>A0A3N4LLC8</accession>
<keyword evidence="3" id="KW-1185">Reference proteome</keyword>
<dbReference type="FunCoup" id="A0A3N4LLC8">
    <property type="interactions" value="81"/>
</dbReference>
<dbReference type="EMBL" id="ML121559">
    <property type="protein sequence ID" value="RPB21471.1"/>
    <property type="molecule type" value="Genomic_DNA"/>
</dbReference>
<dbReference type="Proteomes" id="UP000267821">
    <property type="component" value="Unassembled WGS sequence"/>
</dbReference>
<dbReference type="STRING" id="1051890.A0A3N4LLC8"/>
<dbReference type="AlphaFoldDB" id="A0A3N4LLC8"/>
<evidence type="ECO:0008006" key="4">
    <source>
        <dbReference type="Google" id="ProtNLM"/>
    </source>
</evidence>
<feature type="compositionally biased region" description="Basic and acidic residues" evidence="1">
    <location>
        <begin position="56"/>
        <end position="68"/>
    </location>
</feature>
<gene>
    <name evidence="2" type="ORF">L211DRAFT_437129</name>
</gene>
<feature type="compositionally biased region" description="Polar residues" evidence="1">
    <location>
        <begin position="43"/>
        <end position="54"/>
    </location>
</feature>
<dbReference type="Pfam" id="PF04119">
    <property type="entry name" value="HSP9_HSP12"/>
    <property type="match status" value="1"/>
</dbReference>
<organism evidence="2 3">
    <name type="scientific">Terfezia boudieri ATCC MYA-4762</name>
    <dbReference type="NCBI Taxonomy" id="1051890"/>
    <lineage>
        <taxon>Eukaryota</taxon>
        <taxon>Fungi</taxon>
        <taxon>Dikarya</taxon>
        <taxon>Ascomycota</taxon>
        <taxon>Pezizomycotina</taxon>
        <taxon>Pezizomycetes</taxon>
        <taxon>Pezizales</taxon>
        <taxon>Pezizaceae</taxon>
        <taxon>Terfezia</taxon>
    </lineage>
</organism>
<evidence type="ECO:0000313" key="2">
    <source>
        <dbReference type="EMBL" id="RPB21471.1"/>
    </source>
</evidence>
<reference evidence="2 3" key="1">
    <citation type="journal article" date="2018" name="Nat. Ecol. Evol.">
        <title>Pezizomycetes genomes reveal the molecular basis of ectomycorrhizal truffle lifestyle.</title>
        <authorList>
            <person name="Murat C."/>
            <person name="Payen T."/>
            <person name="Noel B."/>
            <person name="Kuo A."/>
            <person name="Morin E."/>
            <person name="Chen J."/>
            <person name="Kohler A."/>
            <person name="Krizsan K."/>
            <person name="Balestrini R."/>
            <person name="Da Silva C."/>
            <person name="Montanini B."/>
            <person name="Hainaut M."/>
            <person name="Levati E."/>
            <person name="Barry K.W."/>
            <person name="Belfiori B."/>
            <person name="Cichocki N."/>
            <person name="Clum A."/>
            <person name="Dockter R.B."/>
            <person name="Fauchery L."/>
            <person name="Guy J."/>
            <person name="Iotti M."/>
            <person name="Le Tacon F."/>
            <person name="Lindquist E.A."/>
            <person name="Lipzen A."/>
            <person name="Malagnac F."/>
            <person name="Mello A."/>
            <person name="Molinier V."/>
            <person name="Miyauchi S."/>
            <person name="Poulain J."/>
            <person name="Riccioni C."/>
            <person name="Rubini A."/>
            <person name="Sitrit Y."/>
            <person name="Splivallo R."/>
            <person name="Traeger S."/>
            <person name="Wang M."/>
            <person name="Zifcakova L."/>
            <person name="Wipf D."/>
            <person name="Zambonelli A."/>
            <person name="Paolocci F."/>
            <person name="Nowrousian M."/>
            <person name="Ottonello S."/>
            <person name="Baldrian P."/>
            <person name="Spatafora J.W."/>
            <person name="Henrissat B."/>
            <person name="Nagy L.G."/>
            <person name="Aury J.M."/>
            <person name="Wincker P."/>
            <person name="Grigoriev I.V."/>
            <person name="Bonfante P."/>
            <person name="Martin F.M."/>
        </authorList>
    </citation>
    <scope>NUCLEOTIDE SEQUENCE [LARGE SCALE GENOMIC DNA]</scope>
    <source>
        <strain evidence="2 3">ATCC MYA-4762</strain>
    </source>
</reference>
<protein>
    <recommendedName>
        <fullName evidence="4">Chaperone/heat shock protein Hsp12</fullName>
    </recommendedName>
</protein>
<dbReference type="OrthoDB" id="2348401at2759"/>
<sequence length="89" mass="9574">MSDPGRKDFTTKAHEKLTPDSSKSTLDKTKEATTDTADRIAAGTQSDSSKSATQEGFDKTRREKDHHAHGGTSESVVDKVKNVVGLGEK</sequence>
<feature type="region of interest" description="Disordered" evidence="1">
    <location>
        <begin position="1"/>
        <end position="89"/>
    </location>
</feature>
<proteinExistence type="predicted"/>
<dbReference type="InParanoid" id="A0A3N4LLC8"/>
<dbReference type="Gene3D" id="6.10.280.100">
    <property type="match status" value="1"/>
</dbReference>
<feature type="compositionally biased region" description="Basic and acidic residues" evidence="1">
    <location>
        <begin position="76"/>
        <end position="89"/>
    </location>
</feature>
<dbReference type="PIRSF" id="PIRSF002590">
    <property type="entry name" value="HSP9/HSP12_fun"/>
    <property type="match status" value="1"/>
</dbReference>
<dbReference type="InterPro" id="IPR007250">
    <property type="entry name" value="HSP9_HSP12"/>
</dbReference>
<feature type="compositionally biased region" description="Basic and acidic residues" evidence="1">
    <location>
        <begin position="25"/>
        <end position="38"/>
    </location>
</feature>
<evidence type="ECO:0000256" key="1">
    <source>
        <dbReference type="SAM" id="MobiDB-lite"/>
    </source>
</evidence>
<feature type="compositionally biased region" description="Basic and acidic residues" evidence="1">
    <location>
        <begin position="1"/>
        <end position="18"/>
    </location>
</feature>
<name>A0A3N4LLC8_9PEZI</name>
<evidence type="ECO:0000313" key="3">
    <source>
        <dbReference type="Proteomes" id="UP000267821"/>
    </source>
</evidence>